<accession>A0AAE0BI73</accession>
<organism evidence="1 2">
    <name type="scientific">Cymbomonas tetramitiformis</name>
    <dbReference type="NCBI Taxonomy" id="36881"/>
    <lineage>
        <taxon>Eukaryota</taxon>
        <taxon>Viridiplantae</taxon>
        <taxon>Chlorophyta</taxon>
        <taxon>Pyramimonadophyceae</taxon>
        <taxon>Pyramimonadales</taxon>
        <taxon>Pyramimonadaceae</taxon>
        <taxon>Cymbomonas</taxon>
    </lineage>
</organism>
<comment type="caution">
    <text evidence="1">The sequence shown here is derived from an EMBL/GenBank/DDBJ whole genome shotgun (WGS) entry which is preliminary data.</text>
</comment>
<reference evidence="1 2" key="1">
    <citation type="journal article" date="2015" name="Genome Biol. Evol.">
        <title>Comparative Genomics of a Bacterivorous Green Alga Reveals Evolutionary Causalities and Consequences of Phago-Mixotrophic Mode of Nutrition.</title>
        <authorList>
            <person name="Burns J.A."/>
            <person name="Paasch A."/>
            <person name="Narechania A."/>
            <person name="Kim E."/>
        </authorList>
    </citation>
    <scope>NUCLEOTIDE SEQUENCE [LARGE SCALE GENOMIC DNA]</scope>
    <source>
        <strain evidence="1 2">PLY_AMNH</strain>
    </source>
</reference>
<dbReference type="AlphaFoldDB" id="A0AAE0BI73"/>
<dbReference type="Proteomes" id="UP001190700">
    <property type="component" value="Unassembled WGS sequence"/>
</dbReference>
<gene>
    <name evidence="1" type="ORF">CYMTET_52826</name>
</gene>
<name>A0AAE0BI73_9CHLO</name>
<dbReference type="EMBL" id="LGRX02034709">
    <property type="protein sequence ID" value="KAK3237073.1"/>
    <property type="molecule type" value="Genomic_DNA"/>
</dbReference>
<protein>
    <submittedName>
        <fullName evidence="1">Uncharacterized protein</fullName>
    </submittedName>
</protein>
<evidence type="ECO:0000313" key="2">
    <source>
        <dbReference type="Proteomes" id="UP001190700"/>
    </source>
</evidence>
<keyword evidence="2" id="KW-1185">Reference proteome</keyword>
<sequence length="124" mass="13549">MSSTIIRSGVSRWMCLKPSALRHSSSMPAFLNRETSGVTVEDLSFKQGPSLLPPDVPVQVDGRPFLPGSSKPGLPKYCSPPKPLFPCVFEAQNAAEAEPKVQSWAKALKPVLDEHLAKYRCCSH</sequence>
<proteinExistence type="predicted"/>
<evidence type="ECO:0000313" key="1">
    <source>
        <dbReference type="EMBL" id="KAK3237073.1"/>
    </source>
</evidence>